<dbReference type="eggNOG" id="COG1538">
    <property type="taxonomic scope" value="Bacteria"/>
</dbReference>
<dbReference type="GO" id="GO:0015562">
    <property type="term" value="F:efflux transmembrane transporter activity"/>
    <property type="evidence" value="ECO:0007669"/>
    <property type="project" value="InterPro"/>
</dbReference>
<evidence type="ECO:0000256" key="1">
    <source>
        <dbReference type="ARBA" id="ARBA00007613"/>
    </source>
</evidence>
<dbReference type="EMBL" id="APMP01000013">
    <property type="protein sequence ID" value="ENZ81734.1"/>
    <property type="molecule type" value="Genomic_DNA"/>
</dbReference>
<feature type="signal peptide" evidence="2">
    <location>
        <begin position="1"/>
        <end position="28"/>
    </location>
</feature>
<keyword evidence="2" id="KW-0732">Signal</keyword>
<dbReference type="PATRIC" id="fig|1292034.3.peg.2317"/>
<dbReference type="Pfam" id="PF02321">
    <property type="entry name" value="OEP"/>
    <property type="match status" value="2"/>
</dbReference>
<dbReference type="SUPFAM" id="SSF56954">
    <property type="entry name" value="Outer membrane efflux proteins (OEP)"/>
    <property type="match status" value="1"/>
</dbReference>
<dbReference type="RefSeq" id="WP_004619890.1">
    <property type="nucleotide sequence ID" value="NZ_APMP01000013.1"/>
</dbReference>
<evidence type="ECO:0000313" key="3">
    <source>
        <dbReference type="EMBL" id="ENZ81734.1"/>
    </source>
</evidence>
<sequence length="409" mass="42297" precursor="true">MFSRHVRPAVLCAAVAMAGLGAPARAPAEPLTLADALARAQVRSPLLTAAQAAVAAAEGRARQAGLPPNPEAGLQSENLAGAGQYRDFKSAETTLSVSQRLELGGKRRARQAAAVAEVEAARLSAAIAKADLDQEVAARYAEALAARDRLSLARETAERAESLAKAAAVLVEAGREPPLRALRAEAASREAAAAVVAAEAEAEAARRALATLWGEAADAVDLVDTPAPEAVGARGVDPAETLDARLARAERRTAEAVIDRERAAARPDLTVQAGVRRFQQNGDAALVVGVSAPIPVFNRNQGAVAAARADAAAAEARERLALARSIRTLRDAQASLVAANARVEALRGRILPGAETAVDLARRGFEAGKFSLLDVLDAQTALTTARTDLIAARLERAKALAALERAAAQ</sequence>
<dbReference type="PANTHER" id="PTHR30203">
    <property type="entry name" value="OUTER MEMBRANE CATION EFFLUX PROTEIN"/>
    <property type="match status" value="1"/>
</dbReference>
<keyword evidence="4" id="KW-1185">Reference proteome</keyword>
<evidence type="ECO:0000313" key="4">
    <source>
        <dbReference type="Proteomes" id="UP000013063"/>
    </source>
</evidence>
<feature type="chain" id="PRO_5004339862" evidence="2">
    <location>
        <begin position="29"/>
        <end position="409"/>
    </location>
</feature>
<protein>
    <submittedName>
        <fullName evidence="3">Outer membrane protein</fullName>
    </submittedName>
</protein>
<dbReference type="PANTHER" id="PTHR30203:SF24">
    <property type="entry name" value="BLR4935 PROTEIN"/>
    <property type="match status" value="1"/>
</dbReference>
<dbReference type="AlphaFoldDB" id="R0EIA6"/>
<gene>
    <name evidence="3" type="ORF">OR37_02331</name>
</gene>
<dbReference type="InterPro" id="IPR010131">
    <property type="entry name" value="MdtP/NodT-like"/>
</dbReference>
<accession>R0EIA6</accession>
<dbReference type="InterPro" id="IPR003423">
    <property type="entry name" value="OMP_efflux"/>
</dbReference>
<comment type="similarity">
    <text evidence="1">Belongs to the outer membrane factor (OMF) (TC 1.B.17) family.</text>
</comment>
<proteinExistence type="inferred from homology"/>
<organism evidence="3 4">
    <name type="scientific">Caulobacter vibrioides OR37</name>
    <dbReference type="NCBI Taxonomy" id="1292034"/>
    <lineage>
        <taxon>Bacteria</taxon>
        <taxon>Pseudomonadati</taxon>
        <taxon>Pseudomonadota</taxon>
        <taxon>Alphaproteobacteria</taxon>
        <taxon>Caulobacterales</taxon>
        <taxon>Caulobacteraceae</taxon>
        <taxon>Caulobacter</taxon>
    </lineage>
</organism>
<reference evidence="3 4" key="1">
    <citation type="journal article" date="2013" name="Genome Announc.">
        <title>Draft Genome Sequence for Caulobacter sp. Strain OR37, a Bacterium Tolerant to Heavy Metals.</title>
        <authorList>
            <person name="Utturkar S.M."/>
            <person name="Bollmann A."/>
            <person name="Brzoska R.M."/>
            <person name="Klingeman D.M."/>
            <person name="Epstein S.E."/>
            <person name="Palumbo A.V."/>
            <person name="Brown S.D."/>
        </authorList>
    </citation>
    <scope>NUCLEOTIDE SEQUENCE [LARGE SCALE GENOMIC DNA]</scope>
    <source>
        <strain evidence="3 4">OR37</strain>
    </source>
</reference>
<dbReference type="STRING" id="1292034.OR37_02331"/>
<evidence type="ECO:0000256" key="2">
    <source>
        <dbReference type="SAM" id="SignalP"/>
    </source>
</evidence>
<dbReference type="Gene3D" id="1.20.1600.10">
    <property type="entry name" value="Outer membrane efflux proteins (OEP)"/>
    <property type="match status" value="1"/>
</dbReference>
<name>R0EIA6_CAUVI</name>
<comment type="caution">
    <text evidence="3">The sequence shown here is derived from an EMBL/GenBank/DDBJ whole genome shotgun (WGS) entry which is preliminary data.</text>
</comment>
<dbReference type="OrthoDB" id="9791261at2"/>
<dbReference type="Proteomes" id="UP000013063">
    <property type="component" value="Unassembled WGS sequence"/>
</dbReference>